<dbReference type="InterPro" id="IPR050481">
    <property type="entry name" value="UDP-glycosyltransf_plant"/>
</dbReference>
<keyword evidence="3" id="KW-1185">Reference proteome</keyword>
<dbReference type="Proteomes" id="UP001218188">
    <property type="component" value="Unassembled WGS sequence"/>
</dbReference>
<dbReference type="InterPro" id="IPR002213">
    <property type="entry name" value="UDP_glucos_trans"/>
</dbReference>
<protein>
    <recommendedName>
        <fullName evidence="4">Glycosyltransferase</fullName>
    </recommendedName>
</protein>
<evidence type="ECO:0000256" key="1">
    <source>
        <dbReference type="ARBA" id="ARBA00022679"/>
    </source>
</evidence>
<evidence type="ECO:0008006" key="4">
    <source>
        <dbReference type="Google" id="ProtNLM"/>
    </source>
</evidence>
<dbReference type="Gene3D" id="3.40.50.2000">
    <property type="entry name" value="Glycogen Phosphorylase B"/>
    <property type="match status" value="2"/>
</dbReference>
<keyword evidence="1" id="KW-0808">Transferase</keyword>
<evidence type="ECO:0000313" key="3">
    <source>
        <dbReference type="Proteomes" id="UP001218188"/>
    </source>
</evidence>
<gene>
    <name evidence="2" type="ORF">C8F04DRAFT_1132549</name>
</gene>
<dbReference type="PANTHER" id="PTHR48049">
    <property type="entry name" value="GLYCOSYLTRANSFERASE"/>
    <property type="match status" value="1"/>
</dbReference>
<accession>A0AAD6WT70</accession>
<sequence>LSLPPTRPPCPPLPNHIAALLPPAWGHVVSYLHIAMQMLKKDTTLGITIVTSALVVGRLDAELRLRILPFGQKDLPFGPTAYKEAFEQVLAGWMETIPQLAQGADEWPKPHTIHVDFFAGGPVFEPTKQILGPDCKILVWFSASLASMPSHLTDYDFGAIVEEIYADESRRENRSKEVILQQVGDAWNGSDRLSGVVVKFPGVPDMYDYERLAYGGGPPPPGLGTLFSLTQKMCKSVDGFIAVTSSCLEPVAIPYCRQFYKERGQELFAVGMQAHELCWDPAQPIQLSNQTIKSFLDKAASEHGSRSVLYISFGSLFFPVATPGHVEALIDTLLNLQQPFPFVLALGGPMASLPQELIERVNATGKGLICDFWVEQRATLQHKSVGWFLTHGGFNSVSEALVQGIPLIVWPCGGEQPINAALFSSGPNPIGIELLQIRAGPAVGPSLRGGPKITGTVEDATEEFKAVFTDARGARGATLRANAQKLSEGLREARAGEAAEELVRLSKF</sequence>
<reference evidence="2" key="1">
    <citation type="submission" date="2023-03" db="EMBL/GenBank/DDBJ databases">
        <title>Massive genome expansion in bonnet fungi (Mycena s.s.) driven by repeated elements and novel gene families across ecological guilds.</title>
        <authorList>
            <consortium name="Lawrence Berkeley National Laboratory"/>
            <person name="Harder C.B."/>
            <person name="Miyauchi S."/>
            <person name="Viragh M."/>
            <person name="Kuo A."/>
            <person name="Thoen E."/>
            <person name="Andreopoulos B."/>
            <person name="Lu D."/>
            <person name="Skrede I."/>
            <person name="Drula E."/>
            <person name="Henrissat B."/>
            <person name="Morin E."/>
            <person name="Kohler A."/>
            <person name="Barry K."/>
            <person name="LaButti K."/>
            <person name="Morin E."/>
            <person name="Salamov A."/>
            <person name="Lipzen A."/>
            <person name="Mereny Z."/>
            <person name="Hegedus B."/>
            <person name="Baldrian P."/>
            <person name="Stursova M."/>
            <person name="Weitz H."/>
            <person name="Taylor A."/>
            <person name="Grigoriev I.V."/>
            <person name="Nagy L.G."/>
            <person name="Martin F."/>
            <person name="Kauserud H."/>
        </authorList>
    </citation>
    <scope>NUCLEOTIDE SEQUENCE</scope>
    <source>
        <strain evidence="2">CBHHK200</strain>
    </source>
</reference>
<dbReference type="EMBL" id="JARJCM010000176">
    <property type="protein sequence ID" value="KAJ7024035.1"/>
    <property type="molecule type" value="Genomic_DNA"/>
</dbReference>
<dbReference type="SUPFAM" id="SSF53756">
    <property type="entry name" value="UDP-Glycosyltransferase/glycogen phosphorylase"/>
    <property type="match status" value="1"/>
</dbReference>
<comment type="caution">
    <text evidence="2">The sequence shown here is derived from an EMBL/GenBank/DDBJ whole genome shotgun (WGS) entry which is preliminary data.</text>
</comment>
<proteinExistence type="predicted"/>
<name>A0AAD6WT70_9AGAR</name>
<dbReference type="GO" id="GO:0035251">
    <property type="term" value="F:UDP-glucosyltransferase activity"/>
    <property type="evidence" value="ECO:0007669"/>
    <property type="project" value="InterPro"/>
</dbReference>
<evidence type="ECO:0000313" key="2">
    <source>
        <dbReference type="EMBL" id="KAJ7024035.1"/>
    </source>
</evidence>
<dbReference type="AlphaFoldDB" id="A0AAD6WT70"/>
<dbReference type="PANTHER" id="PTHR48049:SF132">
    <property type="entry name" value="GLYCOSYLTRANSFERASE"/>
    <property type="match status" value="1"/>
</dbReference>
<organism evidence="2 3">
    <name type="scientific">Mycena alexandri</name>
    <dbReference type="NCBI Taxonomy" id="1745969"/>
    <lineage>
        <taxon>Eukaryota</taxon>
        <taxon>Fungi</taxon>
        <taxon>Dikarya</taxon>
        <taxon>Basidiomycota</taxon>
        <taxon>Agaricomycotina</taxon>
        <taxon>Agaricomycetes</taxon>
        <taxon>Agaricomycetidae</taxon>
        <taxon>Agaricales</taxon>
        <taxon>Marasmiineae</taxon>
        <taxon>Mycenaceae</taxon>
        <taxon>Mycena</taxon>
    </lineage>
</organism>
<feature type="non-terminal residue" evidence="2">
    <location>
        <position position="508"/>
    </location>
</feature>
<dbReference type="Pfam" id="PF00201">
    <property type="entry name" value="UDPGT"/>
    <property type="match status" value="1"/>
</dbReference>